<name>A0A814LYZ0_9BILA</name>
<gene>
    <name evidence="2" type="ORF">OXX778_LOCUS19758</name>
</gene>
<dbReference type="OrthoDB" id="10454989at2759"/>
<accession>A0A814LYZ0</accession>
<evidence type="ECO:0000313" key="3">
    <source>
        <dbReference type="Proteomes" id="UP000663879"/>
    </source>
</evidence>
<protein>
    <submittedName>
        <fullName evidence="2">Uncharacterized protein</fullName>
    </submittedName>
</protein>
<dbReference type="EMBL" id="CAJNOC010006170">
    <property type="protein sequence ID" value="CAF1071675.1"/>
    <property type="molecule type" value="Genomic_DNA"/>
</dbReference>
<organism evidence="2 3">
    <name type="scientific">Brachionus calyciflorus</name>
    <dbReference type="NCBI Taxonomy" id="104777"/>
    <lineage>
        <taxon>Eukaryota</taxon>
        <taxon>Metazoa</taxon>
        <taxon>Spiralia</taxon>
        <taxon>Gnathifera</taxon>
        <taxon>Rotifera</taxon>
        <taxon>Eurotatoria</taxon>
        <taxon>Monogononta</taxon>
        <taxon>Pseudotrocha</taxon>
        <taxon>Ploima</taxon>
        <taxon>Brachionidae</taxon>
        <taxon>Brachionus</taxon>
    </lineage>
</organism>
<feature type="signal peptide" evidence="1">
    <location>
        <begin position="1"/>
        <end position="16"/>
    </location>
</feature>
<evidence type="ECO:0000256" key="1">
    <source>
        <dbReference type="SAM" id="SignalP"/>
    </source>
</evidence>
<evidence type="ECO:0000313" key="2">
    <source>
        <dbReference type="EMBL" id="CAF1071675.1"/>
    </source>
</evidence>
<reference evidence="2" key="1">
    <citation type="submission" date="2021-02" db="EMBL/GenBank/DDBJ databases">
        <authorList>
            <person name="Nowell W R."/>
        </authorList>
    </citation>
    <scope>NUCLEOTIDE SEQUENCE</scope>
    <source>
        <strain evidence="2">Ploen Becks lab</strain>
    </source>
</reference>
<keyword evidence="3" id="KW-1185">Reference proteome</keyword>
<dbReference type="AlphaFoldDB" id="A0A814LYZ0"/>
<proteinExistence type="predicted"/>
<keyword evidence="1" id="KW-0732">Signal</keyword>
<comment type="caution">
    <text evidence="2">The sequence shown here is derived from an EMBL/GenBank/DDBJ whole genome shotgun (WGS) entry which is preliminary data.</text>
</comment>
<dbReference type="Proteomes" id="UP000663879">
    <property type="component" value="Unassembled WGS sequence"/>
</dbReference>
<sequence length="157" mass="17560">MKSAVILIACLAFVYSVPVQQESQKDLVDIALNALGLGQVIDTIQQLGTQYWNQLKQIATQLLFAGSQVWQQAQAIFGQLVSDLQNHASDALPLVLQAIDFNTIEDFDSVENFYAEDELADDDDDDQIEKFNNSNEFSKNLPMLFKISLFLKRPGTS</sequence>
<feature type="chain" id="PRO_5032383676" evidence="1">
    <location>
        <begin position="17"/>
        <end position="157"/>
    </location>
</feature>